<comment type="subcellular location">
    <subcellularLocation>
        <location evidence="5">Cytoplasm</location>
    </subcellularLocation>
</comment>
<dbReference type="InterPro" id="IPR004143">
    <property type="entry name" value="BPL_LPL_catalytic"/>
</dbReference>
<comment type="similarity">
    <text evidence="5 6">Belongs to the LipB family.</text>
</comment>
<dbReference type="GO" id="GO:0005737">
    <property type="term" value="C:cytoplasm"/>
    <property type="evidence" value="ECO:0007669"/>
    <property type="project" value="UniProtKB-SubCell"/>
</dbReference>
<feature type="binding site" evidence="5 8">
    <location>
        <begin position="75"/>
        <end position="82"/>
    </location>
    <ligand>
        <name>substrate</name>
    </ligand>
</feature>
<feature type="active site" description="Acyl-thioester intermediate" evidence="5 7">
    <location>
        <position position="173"/>
    </location>
</feature>
<dbReference type="CDD" id="cd16444">
    <property type="entry name" value="LipB"/>
    <property type="match status" value="1"/>
</dbReference>
<evidence type="ECO:0000259" key="10">
    <source>
        <dbReference type="PROSITE" id="PS51733"/>
    </source>
</evidence>
<feature type="domain" description="BPL/LPL catalytic" evidence="10">
    <location>
        <begin position="30"/>
        <end position="213"/>
    </location>
</feature>
<evidence type="ECO:0000256" key="1">
    <source>
        <dbReference type="ARBA" id="ARBA00004821"/>
    </source>
</evidence>
<feature type="binding site" evidence="5 8">
    <location>
        <begin position="155"/>
        <end position="157"/>
    </location>
    <ligand>
        <name>substrate</name>
    </ligand>
</feature>
<dbReference type="EC" id="2.3.1.181" evidence="5 6"/>
<feature type="site" description="Lowers pKa of active site Cys" evidence="5 9">
    <location>
        <position position="139"/>
    </location>
</feature>
<dbReference type="GO" id="GO:0009249">
    <property type="term" value="P:protein lipoylation"/>
    <property type="evidence" value="ECO:0007669"/>
    <property type="project" value="InterPro"/>
</dbReference>
<dbReference type="AlphaFoldDB" id="A0A538TWS8"/>
<organism evidence="11 12">
    <name type="scientific">Eiseniibacteriota bacterium</name>
    <dbReference type="NCBI Taxonomy" id="2212470"/>
    <lineage>
        <taxon>Bacteria</taxon>
        <taxon>Candidatus Eiseniibacteriota</taxon>
    </lineage>
</organism>
<comment type="pathway">
    <text evidence="1 5 6">Protein modification; protein lipoylation via endogenous pathway; protein N(6)-(lipoyl)lysine from octanoyl-[acyl-carrier-protein]: step 1/2.</text>
</comment>
<dbReference type="Gene3D" id="3.30.930.10">
    <property type="entry name" value="Bira Bifunctional Protein, Domain 2"/>
    <property type="match status" value="1"/>
</dbReference>
<keyword evidence="2 5" id="KW-0808">Transferase</keyword>
<proteinExistence type="inferred from homology"/>
<dbReference type="PROSITE" id="PS51733">
    <property type="entry name" value="BPL_LPL_CATALYTIC"/>
    <property type="match status" value="1"/>
</dbReference>
<sequence>MILSACHLGPTPYREALALQEGLVSARASGTTGDWLLYPDHSPVLTIGRGGNPESLIADAATLKGRGIELFEVARGGDVTWHGPGQLVGYLIADLSRHGRDLHRFLRDLEQSLIDALAAFGVAGERVAGRTGVWVEGEKIASIGVAVRRWVSYHGFALNVAPDLGFFDLIHPCGLRGIHMTSLARRLEEKAPTLAEARERVAVAVAAAMGYEGLAWKDPAQARRLAEEAAGESGPRAEAHAG</sequence>
<gene>
    <name evidence="5 11" type="primary">lipB</name>
    <name evidence="11" type="ORF">E6K78_02485</name>
</gene>
<dbReference type="UniPathway" id="UPA00538">
    <property type="reaction ID" value="UER00592"/>
</dbReference>
<keyword evidence="3 5" id="KW-0012">Acyltransferase</keyword>
<evidence type="ECO:0000256" key="8">
    <source>
        <dbReference type="PIRSR" id="PIRSR016262-2"/>
    </source>
</evidence>
<feature type="binding site" evidence="5 8">
    <location>
        <begin position="142"/>
        <end position="144"/>
    </location>
    <ligand>
        <name>substrate</name>
    </ligand>
</feature>
<dbReference type="SUPFAM" id="SSF55681">
    <property type="entry name" value="Class II aaRS and biotin synthetases"/>
    <property type="match status" value="1"/>
</dbReference>
<evidence type="ECO:0000256" key="6">
    <source>
        <dbReference type="PIRNR" id="PIRNR016262"/>
    </source>
</evidence>
<dbReference type="GO" id="GO:0033819">
    <property type="term" value="F:lipoyl(octanoyl) transferase activity"/>
    <property type="evidence" value="ECO:0007669"/>
    <property type="project" value="UniProtKB-EC"/>
</dbReference>
<evidence type="ECO:0000313" key="12">
    <source>
        <dbReference type="Proteomes" id="UP000316609"/>
    </source>
</evidence>
<evidence type="ECO:0000256" key="2">
    <source>
        <dbReference type="ARBA" id="ARBA00022679"/>
    </source>
</evidence>
<comment type="caution">
    <text evidence="11">The sequence shown here is derived from an EMBL/GenBank/DDBJ whole genome shotgun (WGS) entry which is preliminary data.</text>
</comment>
<dbReference type="PANTHER" id="PTHR10993">
    <property type="entry name" value="OCTANOYLTRANSFERASE"/>
    <property type="match status" value="1"/>
</dbReference>
<protein>
    <recommendedName>
        <fullName evidence="5 6">Octanoyltransferase</fullName>
        <ecNumber evidence="5 6">2.3.1.181</ecNumber>
    </recommendedName>
    <alternativeName>
        <fullName evidence="5">Lipoate-protein ligase B</fullName>
    </alternativeName>
    <alternativeName>
        <fullName evidence="5">Lipoyl/octanoyl transferase</fullName>
    </alternativeName>
    <alternativeName>
        <fullName evidence="5">Octanoyl-[acyl-carrier-protein]-protein N-octanoyltransferase</fullName>
    </alternativeName>
</protein>
<evidence type="ECO:0000313" key="11">
    <source>
        <dbReference type="EMBL" id="TMQ68073.1"/>
    </source>
</evidence>
<dbReference type="PANTHER" id="PTHR10993:SF7">
    <property type="entry name" value="LIPOYLTRANSFERASE 2, MITOCHONDRIAL-RELATED"/>
    <property type="match status" value="1"/>
</dbReference>
<evidence type="ECO:0000256" key="3">
    <source>
        <dbReference type="ARBA" id="ARBA00023315"/>
    </source>
</evidence>
<comment type="function">
    <text evidence="4 5 6">Catalyzes the transfer of endogenously produced octanoic acid from octanoyl-acyl-carrier-protein onto the lipoyl domains of lipoate-dependent enzymes. Lipoyl-ACP can also act as a substrate although octanoyl-ACP is likely to be the physiological substrate.</text>
</comment>
<dbReference type="InterPro" id="IPR020605">
    <property type="entry name" value="Octanoyltransferase_CS"/>
</dbReference>
<comment type="catalytic activity">
    <reaction evidence="5 6">
        <text>octanoyl-[ACP] + L-lysyl-[protein] = N(6)-octanoyl-L-lysyl-[protein] + holo-[ACP] + H(+)</text>
        <dbReference type="Rhea" id="RHEA:17665"/>
        <dbReference type="Rhea" id="RHEA-COMP:9636"/>
        <dbReference type="Rhea" id="RHEA-COMP:9685"/>
        <dbReference type="Rhea" id="RHEA-COMP:9752"/>
        <dbReference type="Rhea" id="RHEA-COMP:9928"/>
        <dbReference type="ChEBI" id="CHEBI:15378"/>
        <dbReference type="ChEBI" id="CHEBI:29969"/>
        <dbReference type="ChEBI" id="CHEBI:64479"/>
        <dbReference type="ChEBI" id="CHEBI:78463"/>
        <dbReference type="ChEBI" id="CHEBI:78809"/>
        <dbReference type="EC" id="2.3.1.181"/>
    </reaction>
</comment>
<name>A0A538TWS8_UNCEI</name>
<comment type="miscellaneous">
    <text evidence="5">In the reaction, the free carboxyl group of octanoic acid is attached via an amide linkage to the epsilon-amino group of a specific lysine residue of lipoyl domains of lipoate-dependent enzymes.</text>
</comment>
<dbReference type="PROSITE" id="PS01313">
    <property type="entry name" value="LIPB"/>
    <property type="match status" value="1"/>
</dbReference>
<evidence type="ECO:0000256" key="5">
    <source>
        <dbReference type="HAMAP-Rule" id="MF_00013"/>
    </source>
</evidence>
<evidence type="ECO:0000256" key="4">
    <source>
        <dbReference type="ARBA" id="ARBA00024732"/>
    </source>
</evidence>
<keyword evidence="5" id="KW-0963">Cytoplasm</keyword>
<evidence type="ECO:0000256" key="9">
    <source>
        <dbReference type="PIRSR" id="PIRSR016262-3"/>
    </source>
</evidence>
<dbReference type="NCBIfam" id="NF010925">
    <property type="entry name" value="PRK14345.1"/>
    <property type="match status" value="1"/>
</dbReference>
<dbReference type="PIRSF" id="PIRSF016262">
    <property type="entry name" value="LPLase"/>
    <property type="match status" value="1"/>
</dbReference>
<dbReference type="EMBL" id="VBOY01000017">
    <property type="protein sequence ID" value="TMQ68073.1"/>
    <property type="molecule type" value="Genomic_DNA"/>
</dbReference>
<reference evidence="11 12" key="1">
    <citation type="journal article" date="2019" name="Nat. Microbiol.">
        <title>Mediterranean grassland soil C-N compound turnover is dependent on rainfall and depth, and is mediated by genomically divergent microorganisms.</title>
        <authorList>
            <person name="Diamond S."/>
            <person name="Andeer P.F."/>
            <person name="Li Z."/>
            <person name="Crits-Christoph A."/>
            <person name="Burstein D."/>
            <person name="Anantharaman K."/>
            <person name="Lane K.R."/>
            <person name="Thomas B.C."/>
            <person name="Pan C."/>
            <person name="Northen T.R."/>
            <person name="Banfield J.F."/>
        </authorList>
    </citation>
    <scope>NUCLEOTIDE SEQUENCE [LARGE SCALE GENOMIC DNA]</scope>
    <source>
        <strain evidence="11">WS_8</strain>
    </source>
</reference>
<dbReference type="InterPro" id="IPR045864">
    <property type="entry name" value="aa-tRNA-synth_II/BPL/LPL"/>
</dbReference>
<dbReference type="Pfam" id="PF21948">
    <property type="entry name" value="LplA-B_cat"/>
    <property type="match status" value="1"/>
</dbReference>
<dbReference type="Proteomes" id="UP000316609">
    <property type="component" value="Unassembled WGS sequence"/>
</dbReference>
<evidence type="ECO:0000256" key="7">
    <source>
        <dbReference type="PIRSR" id="PIRSR016262-1"/>
    </source>
</evidence>
<dbReference type="HAMAP" id="MF_00013">
    <property type="entry name" value="LipB"/>
    <property type="match status" value="1"/>
</dbReference>
<accession>A0A538TWS8</accession>
<dbReference type="InterPro" id="IPR000544">
    <property type="entry name" value="Octanoyltransferase"/>
</dbReference>
<dbReference type="NCBIfam" id="TIGR00214">
    <property type="entry name" value="lipB"/>
    <property type="match status" value="1"/>
</dbReference>